<dbReference type="CTD" id="9825213"/>
<accession>A0A260ZKN1</accession>
<dbReference type="eggNOG" id="ENOG502TIFK">
    <property type="taxonomic scope" value="Eukaryota"/>
</dbReference>
<proteinExistence type="predicted"/>
<protein>
    <submittedName>
        <fullName evidence="1">Uncharacterized protein</fullName>
    </submittedName>
</protein>
<feature type="non-terminal residue" evidence="1">
    <location>
        <position position="1"/>
    </location>
</feature>
<dbReference type="STRING" id="31234.E3LS86"/>
<sequence length="169" mass="20283">MIAAVIPIYVIVLCNMAHIVLAIFFFPSIVEFLEDLYWNYTHRSWFIEYVPETEVEWLKDEEKSVEKKNMKKRHYINHSNVSILIDKADLYDQSIEGKKRRDVVNYSLGENKDFDEYLRFREHLKMLQQAYDDGVLIKKQNFSARVHERMVEQHIGENKAIEKKLARTR</sequence>
<comment type="caution">
    <text evidence="1">The sequence shown here is derived from an EMBL/GenBank/DDBJ whole genome shotgun (WGS) entry which is preliminary data.</text>
</comment>
<dbReference type="OrthoDB" id="5782387at2759"/>
<evidence type="ECO:0000313" key="2">
    <source>
        <dbReference type="Proteomes" id="UP000216624"/>
    </source>
</evidence>
<organism evidence="1 2">
    <name type="scientific">Caenorhabditis remanei</name>
    <name type="common">Caenorhabditis vulgaris</name>
    <dbReference type="NCBI Taxonomy" id="31234"/>
    <lineage>
        <taxon>Eukaryota</taxon>
        <taxon>Metazoa</taxon>
        <taxon>Ecdysozoa</taxon>
        <taxon>Nematoda</taxon>
        <taxon>Chromadorea</taxon>
        <taxon>Rhabditida</taxon>
        <taxon>Rhabditina</taxon>
        <taxon>Rhabditomorpha</taxon>
        <taxon>Rhabditoidea</taxon>
        <taxon>Rhabditidae</taxon>
        <taxon>Peloderinae</taxon>
        <taxon>Caenorhabditis</taxon>
    </lineage>
</organism>
<keyword evidence="2" id="KW-1185">Reference proteome</keyword>
<dbReference type="KEGG" id="crq:GCK72_009502"/>
<dbReference type="HOGENOM" id="CLU_134614_0_0_1"/>
<reference evidence="1" key="1">
    <citation type="submission" date="2017-08" db="EMBL/GenBank/DDBJ databases">
        <authorList>
            <person name="de Groot N.N."/>
        </authorList>
    </citation>
    <scope>NUCLEOTIDE SEQUENCE [LARGE SCALE GENOMIC DNA]</scope>
    <source>
        <strain evidence="1">PX439</strain>
    </source>
</reference>
<gene>
    <name evidence="1" type="ORF">FL82_15100</name>
</gene>
<dbReference type="OMA" id="HERMIDQ"/>
<dbReference type="Proteomes" id="UP000216624">
    <property type="component" value="Unassembled WGS sequence"/>
</dbReference>
<evidence type="ECO:0000313" key="1">
    <source>
        <dbReference type="EMBL" id="OZF86303.1"/>
    </source>
</evidence>
<name>A0A260ZKN1_CAERE</name>
<dbReference type="EMBL" id="NMWX01000102">
    <property type="protein sequence ID" value="OZF86303.1"/>
    <property type="molecule type" value="Genomic_DNA"/>
</dbReference>